<name>A0ACC3DA58_9PEZI</name>
<dbReference type="Proteomes" id="UP001186974">
    <property type="component" value="Unassembled WGS sequence"/>
</dbReference>
<organism evidence="1 2">
    <name type="scientific">Coniosporium uncinatum</name>
    <dbReference type="NCBI Taxonomy" id="93489"/>
    <lineage>
        <taxon>Eukaryota</taxon>
        <taxon>Fungi</taxon>
        <taxon>Dikarya</taxon>
        <taxon>Ascomycota</taxon>
        <taxon>Pezizomycotina</taxon>
        <taxon>Dothideomycetes</taxon>
        <taxon>Dothideomycetes incertae sedis</taxon>
        <taxon>Coniosporium</taxon>
    </lineage>
</organism>
<evidence type="ECO:0000313" key="1">
    <source>
        <dbReference type="EMBL" id="KAK3064195.1"/>
    </source>
</evidence>
<dbReference type="EMBL" id="JAWDJW010006586">
    <property type="protein sequence ID" value="KAK3064195.1"/>
    <property type="molecule type" value="Genomic_DNA"/>
</dbReference>
<keyword evidence="2" id="KW-1185">Reference proteome</keyword>
<gene>
    <name evidence="1" type="ORF">LTS18_009361</name>
</gene>
<evidence type="ECO:0000313" key="2">
    <source>
        <dbReference type="Proteomes" id="UP001186974"/>
    </source>
</evidence>
<accession>A0ACC3DA58</accession>
<reference evidence="1" key="1">
    <citation type="submission" date="2024-09" db="EMBL/GenBank/DDBJ databases">
        <title>Black Yeasts Isolated from many extreme environments.</title>
        <authorList>
            <person name="Coleine C."/>
            <person name="Stajich J.E."/>
            <person name="Selbmann L."/>
        </authorList>
    </citation>
    <scope>NUCLEOTIDE SEQUENCE</scope>
    <source>
        <strain evidence="1">CCFEE 5737</strain>
    </source>
</reference>
<proteinExistence type="predicted"/>
<comment type="caution">
    <text evidence="1">The sequence shown here is derived from an EMBL/GenBank/DDBJ whole genome shotgun (WGS) entry which is preliminary data.</text>
</comment>
<sequence length="163" mass="17708">MPQLGLAIIDLMMEATVPMQALINKEAARSGWDASTTASWADIITNFDSARVLPCYVLQLDFGKGSNNVRANTFKQNLAIAAKPKSIHPRLVQEDVGPGDAQRITKAKKAEATKWFSFGYGSATGTSLVIEEVGATSDGEEDYGDFQENKVQQRNAPDKQTNV</sequence>
<protein>
    <submittedName>
        <fullName evidence="1">Uncharacterized protein</fullName>
    </submittedName>
</protein>